<evidence type="ECO:0000313" key="6">
    <source>
        <dbReference type="EMBL" id="MBU3845192.1"/>
    </source>
</evidence>
<evidence type="ECO:0000256" key="1">
    <source>
        <dbReference type="ARBA" id="ARBA00004370"/>
    </source>
</evidence>
<reference evidence="6" key="2">
    <citation type="submission" date="2021-04" db="EMBL/GenBank/DDBJ databases">
        <authorList>
            <person name="Gilroy R."/>
        </authorList>
    </citation>
    <scope>NUCLEOTIDE SEQUENCE</scope>
    <source>
        <strain evidence="6">378</strain>
    </source>
</reference>
<reference evidence="6" key="1">
    <citation type="journal article" date="2021" name="PeerJ">
        <title>Extensive microbial diversity within the chicken gut microbiome revealed by metagenomics and culture.</title>
        <authorList>
            <person name="Gilroy R."/>
            <person name="Ravi A."/>
            <person name="Getino M."/>
            <person name="Pursley I."/>
            <person name="Horton D.L."/>
            <person name="Alikhan N.F."/>
            <person name="Baker D."/>
            <person name="Gharbi K."/>
            <person name="Hall N."/>
            <person name="Watson M."/>
            <person name="Adriaenssens E.M."/>
            <person name="Foster-Nyarko E."/>
            <person name="Jarju S."/>
            <person name="Secka A."/>
            <person name="Antonio M."/>
            <person name="Oren A."/>
            <person name="Chaudhuri R.R."/>
            <person name="La Ragione R."/>
            <person name="Hildebrand F."/>
            <person name="Pallen M.J."/>
        </authorList>
    </citation>
    <scope>NUCLEOTIDE SEQUENCE</scope>
    <source>
        <strain evidence="6">378</strain>
    </source>
</reference>
<dbReference type="EMBL" id="JAHLFE010000208">
    <property type="protein sequence ID" value="MBU3845192.1"/>
    <property type="molecule type" value="Genomic_DNA"/>
</dbReference>
<sequence length="99" mass="11660">MLSEHKIYHALSEQHQMLGCDRELFMLNLLVAAALIFTALNTFVTIGALILGSLTFMLLRRMGKKDLQMRHVYLRQLHYRPYYRAQAPLLTPPRKRYLK</sequence>
<proteinExistence type="predicted"/>
<keyword evidence="2 5" id="KW-0812">Transmembrane</keyword>
<keyword evidence="3 5" id="KW-1133">Transmembrane helix</keyword>
<dbReference type="NCBIfam" id="NF010395">
    <property type="entry name" value="PRK13823.1"/>
    <property type="match status" value="1"/>
</dbReference>
<dbReference type="Pfam" id="PF05101">
    <property type="entry name" value="VirB3"/>
    <property type="match status" value="1"/>
</dbReference>
<accession>A0A948TI04</accession>
<organism evidence="6 7">
    <name type="scientific">Candidatus Anaerobiospirillum pullicola</name>
    <dbReference type="NCBI Taxonomy" id="2838451"/>
    <lineage>
        <taxon>Bacteria</taxon>
        <taxon>Pseudomonadati</taxon>
        <taxon>Pseudomonadota</taxon>
        <taxon>Gammaproteobacteria</taxon>
        <taxon>Aeromonadales</taxon>
        <taxon>Succinivibrionaceae</taxon>
        <taxon>Anaerobiospirillum</taxon>
    </lineage>
</organism>
<feature type="transmembrane region" description="Helical" evidence="5">
    <location>
        <begin position="26"/>
        <end position="59"/>
    </location>
</feature>
<comment type="subcellular location">
    <subcellularLocation>
        <location evidence="1">Membrane</location>
    </subcellularLocation>
</comment>
<evidence type="ECO:0000256" key="2">
    <source>
        <dbReference type="ARBA" id="ARBA00022692"/>
    </source>
</evidence>
<gene>
    <name evidence="6" type="ORF">H9847_10100</name>
</gene>
<dbReference type="GO" id="GO:0016020">
    <property type="term" value="C:membrane"/>
    <property type="evidence" value="ECO:0007669"/>
    <property type="project" value="UniProtKB-SubCell"/>
</dbReference>
<protein>
    <submittedName>
        <fullName evidence="6">VirB3 family type IV secretion system protein</fullName>
    </submittedName>
</protein>
<dbReference type="InterPro" id="IPR007792">
    <property type="entry name" value="T4SS_VirB3/TrbD/AvhB"/>
</dbReference>
<evidence type="ECO:0000256" key="5">
    <source>
        <dbReference type="SAM" id="Phobius"/>
    </source>
</evidence>
<name>A0A948TI04_9GAMM</name>
<comment type="caution">
    <text evidence="6">The sequence shown here is derived from an EMBL/GenBank/DDBJ whole genome shotgun (WGS) entry which is preliminary data.</text>
</comment>
<evidence type="ECO:0000256" key="3">
    <source>
        <dbReference type="ARBA" id="ARBA00022989"/>
    </source>
</evidence>
<evidence type="ECO:0000256" key="4">
    <source>
        <dbReference type="ARBA" id="ARBA00023136"/>
    </source>
</evidence>
<keyword evidence="4 5" id="KW-0472">Membrane</keyword>
<dbReference type="AlphaFoldDB" id="A0A948TI04"/>
<dbReference type="Proteomes" id="UP000733611">
    <property type="component" value="Unassembled WGS sequence"/>
</dbReference>
<evidence type="ECO:0000313" key="7">
    <source>
        <dbReference type="Proteomes" id="UP000733611"/>
    </source>
</evidence>